<dbReference type="GO" id="GO:0046872">
    <property type="term" value="F:metal ion binding"/>
    <property type="evidence" value="ECO:0007669"/>
    <property type="project" value="UniProtKB-KW"/>
</dbReference>
<protein>
    <submittedName>
        <fullName evidence="4">Pyruvate/Phosphoenolpyruvate kinase-like domain-containing protein</fullName>
    </submittedName>
</protein>
<sequence>MASYGIASSGSQHSSPDAPKSFIEKIKSTKGPVVGTVLTMPSVIIAQLAGQADCDFVMIDMEHAPLPMEVVTQMVHAYVQVSRGTRFPIVRIPSHGVEWVKWALDSGAAGIIIPMVNNAREMKAILERAVYPPAGQRSFGPLYAPFGHPDGPHGGMGGYFERAKRGDIAILPIIESREGLENVEEILGLEGVAGCFIGPADLRLSLGLTAGVDGPEPEFLNALKRICEVGKKLGKVVGCMGLGEGHAGKRTAEGMDFLMSAFDYGAVVSGLANDLAAARKGIQSELAKL</sequence>
<evidence type="ECO:0000313" key="4">
    <source>
        <dbReference type="EMBL" id="KAI1615951.1"/>
    </source>
</evidence>
<dbReference type="PANTHER" id="PTHR30502:SF8">
    <property type="entry name" value="SYNTHASE, PUTATIVE-RELATED"/>
    <property type="match status" value="1"/>
</dbReference>
<dbReference type="InterPro" id="IPR005000">
    <property type="entry name" value="Aldolase/citrate-lyase_domain"/>
</dbReference>
<gene>
    <name evidence="4" type="ORF">EDD36DRAFT_119122</name>
</gene>
<keyword evidence="5" id="KW-1185">Reference proteome</keyword>
<evidence type="ECO:0000256" key="1">
    <source>
        <dbReference type="ARBA" id="ARBA00022723"/>
    </source>
</evidence>
<keyword evidence="4" id="KW-0808">Transferase</keyword>
<dbReference type="Pfam" id="PF03328">
    <property type="entry name" value="HpcH_HpaI"/>
    <property type="match status" value="1"/>
</dbReference>
<dbReference type="InterPro" id="IPR050251">
    <property type="entry name" value="HpcH-HpaI_aldolase"/>
</dbReference>
<feature type="domain" description="HpcH/HpaI aldolase/citrate lyase" evidence="3">
    <location>
        <begin position="45"/>
        <end position="265"/>
    </location>
</feature>
<dbReference type="Proteomes" id="UP001203852">
    <property type="component" value="Unassembled WGS sequence"/>
</dbReference>
<organism evidence="4 5">
    <name type="scientific">Exophiala viscosa</name>
    <dbReference type="NCBI Taxonomy" id="2486360"/>
    <lineage>
        <taxon>Eukaryota</taxon>
        <taxon>Fungi</taxon>
        <taxon>Dikarya</taxon>
        <taxon>Ascomycota</taxon>
        <taxon>Pezizomycotina</taxon>
        <taxon>Eurotiomycetes</taxon>
        <taxon>Chaetothyriomycetidae</taxon>
        <taxon>Chaetothyriales</taxon>
        <taxon>Herpotrichiellaceae</taxon>
        <taxon>Exophiala</taxon>
    </lineage>
</organism>
<evidence type="ECO:0000256" key="2">
    <source>
        <dbReference type="ARBA" id="ARBA00023239"/>
    </source>
</evidence>
<dbReference type="GO" id="GO:0016832">
    <property type="term" value="F:aldehyde-lyase activity"/>
    <property type="evidence" value="ECO:0007669"/>
    <property type="project" value="TreeGrafter"/>
</dbReference>
<name>A0AAN6IFU9_9EURO</name>
<evidence type="ECO:0000259" key="3">
    <source>
        <dbReference type="Pfam" id="PF03328"/>
    </source>
</evidence>
<keyword evidence="2" id="KW-0456">Lyase</keyword>
<evidence type="ECO:0000313" key="5">
    <source>
        <dbReference type="Proteomes" id="UP001203852"/>
    </source>
</evidence>
<keyword evidence="4" id="KW-0418">Kinase</keyword>
<dbReference type="InterPro" id="IPR040442">
    <property type="entry name" value="Pyrv_kinase-like_dom_sf"/>
</dbReference>
<dbReference type="GO" id="GO:0005737">
    <property type="term" value="C:cytoplasm"/>
    <property type="evidence" value="ECO:0007669"/>
    <property type="project" value="TreeGrafter"/>
</dbReference>
<reference evidence="4" key="1">
    <citation type="journal article" date="2022" name="bioRxiv">
        <title>Deciphering the potential niche of two novel black yeast fungi from a biological soil crust based on their genomes, phenotypes, and melanin regulation.</title>
        <authorList>
            <consortium name="DOE Joint Genome Institute"/>
            <person name="Carr E.C."/>
            <person name="Barton Q."/>
            <person name="Grambo S."/>
            <person name="Sullivan M."/>
            <person name="Renfro C.M."/>
            <person name="Kuo A."/>
            <person name="Pangilinan J."/>
            <person name="Lipzen A."/>
            <person name="Keymanesh K."/>
            <person name="Savage E."/>
            <person name="Barry K."/>
            <person name="Grigoriev I.V."/>
            <person name="Riekhof W.R."/>
            <person name="Harris S.S."/>
        </authorList>
    </citation>
    <scope>NUCLEOTIDE SEQUENCE</scope>
    <source>
        <strain evidence="4">JF 03-4F</strain>
    </source>
</reference>
<dbReference type="SUPFAM" id="SSF51621">
    <property type="entry name" value="Phosphoenolpyruvate/pyruvate domain"/>
    <property type="match status" value="1"/>
</dbReference>
<keyword evidence="4" id="KW-0670">Pyruvate</keyword>
<proteinExistence type="predicted"/>
<comment type="caution">
    <text evidence="4">The sequence shown here is derived from an EMBL/GenBank/DDBJ whole genome shotgun (WGS) entry which is preliminary data.</text>
</comment>
<dbReference type="InterPro" id="IPR015813">
    <property type="entry name" value="Pyrv/PenolPyrv_kinase-like_dom"/>
</dbReference>
<dbReference type="EMBL" id="MU404351">
    <property type="protein sequence ID" value="KAI1615951.1"/>
    <property type="molecule type" value="Genomic_DNA"/>
</dbReference>
<dbReference type="GO" id="GO:0016301">
    <property type="term" value="F:kinase activity"/>
    <property type="evidence" value="ECO:0007669"/>
    <property type="project" value="UniProtKB-KW"/>
</dbReference>
<dbReference type="PANTHER" id="PTHR30502">
    <property type="entry name" value="2-KETO-3-DEOXY-L-RHAMNONATE ALDOLASE"/>
    <property type="match status" value="1"/>
</dbReference>
<accession>A0AAN6IFU9</accession>
<keyword evidence="1" id="KW-0479">Metal-binding</keyword>
<dbReference type="AlphaFoldDB" id="A0AAN6IFU9"/>
<dbReference type="Gene3D" id="3.20.20.60">
    <property type="entry name" value="Phosphoenolpyruvate-binding domains"/>
    <property type="match status" value="1"/>
</dbReference>